<dbReference type="InterPro" id="IPR013785">
    <property type="entry name" value="Aldolase_TIM"/>
</dbReference>
<feature type="active site" description="Proton donor" evidence="4">
    <location>
        <position position="186"/>
    </location>
</feature>
<evidence type="ECO:0000256" key="3">
    <source>
        <dbReference type="ARBA" id="ARBA00023096"/>
    </source>
</evidence>
<comment type="catalytic activity">
    <reaction evidence="4">
        <text>3-amino-2-oxopropyl phosphate + 1-deoxy-D-xylulose 5-phosphate = pyridoxine 5'-phosphate + phosphate + 2 H2O + H(+)</text>
        <dbReference type="Rhea" id="RHEA:15265"/>
        <dbReference type="ChEBI" id="CHEBI:15377"/>
        <dbReference type="ChEBI" id="CHEBI:15378"/>
        <dbReference type="ChEBI" id="CHEBI:43474"/>
        <dbReference type="ChEBI" id="CHEBI:57279"/>
        <dbReference type="ChEBI" id="CHEBI:57792"/>
        <dbReference type="ChEBI" id="CHEBI:58589"/>
        <dbReference type="EC" id="2.6.99.2"/>
    </reaction>
</comment>
<dbReference type="HAMAP" id="MF_00279">
    <property type="entry name" value="PdxJ"/>
    <property type="match status" value="1"/>
</dbReference>
<gene>
    <name evidence="4" type="primary">pdxJ</name>
    <name evidence="6" type="ORF">APHCRT_0903</name>
</gene>
<feature type="binding site" evidence="4">
    <location>
        <position position="49"/>
    </location>
    <ligand>
        <name>1-deoxy-D-xylulose 5-phosphate</name>
        <dbReference type="ChEBI" id="CHEBI:57792"/>
    </ligand>
</feature>
<dbReference type="PANTHER" id="PTHR30456">
    <property type="entry name" value="PYRIDOXINE 5'-PHOSPHATE SYNTHASE"/>
    <property type="match status" value="1"/>
</dbReference>
<evidence type="ECO:0000256" key="1">
    <source>
        <dbReference type="ARBA" id="ARBA00022490"/>
    </source>
</evidence>
<feature type="binding site" evidence="4">
    <location>
        <position position="6"/>
    </location>
    <ligand>
        <name>3-amino-2-oxopropyl phosphate</name>
        <dbReference type="ChEBI" id="CHEBI:57279"/>
    </ligand>
</feature>
<dbReference type="Gene3D" id="3.20.20.70">
    <property type="entry name" value="Aldolase class I"/>
    <property type="match status" value="1"/>
</dbReference>
<reference evidence="6 7" key="1">
    <citation type="submission" date="2015-01" db="EMBL/GenBank/DDBJ databases">
        <title>Genome Sequencing of Rickettsiales.</title>
        <authorList>
            <person name="Daugherty S.C."/>
            <person name="Su Q."/>
            <person name="Abolude K."/>
            <person name="Beier-Sexton M."/>
            <person name="Carlyon J.A."/>
            <person name="Carter R."/>
            <person name="Day N.P."/>
            <person name="Dumler S.J."/>
            <person name="Dyachenko V."/>
            <person name="Godinez A."/>
            <person name="Kurtti T.J."/>
            <person name="Lichay M."/>
            <person name="Mullins K.E."/>
            <person name="Ott S."/>
            <person name="Pappas-Brown V."/>
            <person name="Paris D.H."/>
            <person name="Patel P."/>
            <person name="Richards A.L."/>
            <person name="Sadzewicz L."/>
            <person name="Sears K."/>
            <person name="Seidman D."/>
            <person name="Sengamalay N."/>
            <person name="Stenos J."/>
            <person name="Tallon L.J."/>
            <person name="Vincent G."/>
            <person name="Fraser C.M."/>
            <person name="Munderloh U."/>
            <person name="Dunning-Hotopp J.C."/>
        </authorList>
    </citation>
    <scope>NUCLEOTIDE SEQUENCE [LARGE SCALE GENOMIC DNA]</scope>
    <source>
        <strain evidence="6 7">CRT53-1</strain>
    </source>
</reference>
<organism evidence="6 7">
    <name type="scientific">Anaplasma phagocytophilum str. CRT53-1</name>
    <dbReference type="NCBI Taxonomy" id="1359157"/>
    <lineage>
        <taxon>Bacteria</taxon>
        <taxon>Pseudomonadati</taxon>
        <taxon>Pseudomonadota</taxon>
        <taxon>Alphaproteobacteria</taxon>
        <taxon>Rickettsiales</taxon>
        <taxon>Anaplasmataceae</taxon>
        <taxon>Anaplasma</taxon>
        <taxon>phagocytophilum group</taxon>
    </lineage>
</organism>
<dbReference type="RefSeq" id="WP_021799668.1">
    <property type="nucleotide sequence ID" value="NZ_LAOD01000020.1"/>
</dbReference>
<feature type="active site" description="Proton acceptor" evidence="4">
    <location>
        <position position="42"/>
    </location>
</feature>
<name>A0A0F3Q2Z2_ANAPH</name>
<protein>
    <recommendedName>
        <fullName evidence="4 5">Pyridoxine 5'-phosphate synthase</fullName>
        <shortName evidence="4">PNP synthase</shortName>
        <ecNumber evidence="4 5">2.6.99.2</ecNumber>
    </recommendedName>
</protein>
<dbReference type="NCBIfam" id="TIGR00559">
    <property type="entry name" value="pdxJ"/>
    <property type="match status" value="1"/>
</dbReference>
<comment type="function">
    <text evidence="4">Catalyzes the complicated ring closure reaction between the two acyclic compounds 1-deoxy-D-xylulose-5-phosphate (DXP) and 3-amino-2-oxopropyl phosphate (1-amino-acetone-3-phosphate or AAP) to form pyridoxine 5'-phosphate (PNP) and inorganic phosphate.</text>
</comment>
<comment type="pathway">
    <text evidence="4">Cofactor biosynthesis; pyridoxine 5'-phosphate biosynthesis; pyridoxine 5'-phosphate from D-erythrose 4-phosphate: step 5/5.</text>
</comment>
<dbReference type="GO" id="GO:0008615">
    <property type="term" value="P:pyridoxine biosynthetic process"/>
    <property type="evidence" value="ECO:0007669"/>
    <property type="project" value="UniProtKB-UniRule"/>
</dbReference>
<dbReference type="PATRIC" id="fig|1359157.3.peg.636"/>
<evidence type="ECO:0000256" key="2">
    <source>
        <dbReference type="ARBA" id="ARBA00022679"/>
    </source>
</evidence>
<sequence>MQLGVNVDHVATLRNLRGTTYPSIVELANIAVEHGADFITVHLREDRRHVRDDDLYALKKHVNVPINLEMAATEEMLAIAKELSPEFVCLVPEKREEVTTESGLDTKLLYDTRLFIISELQRHGIKVTLFLDPSEEDIACAKRMNVDKIELHVGAYCISRAPQELEMITRAAQLVHEAGMICHAGHGIDYECAAAISKVKHITAINVGHFLVCEAITQGMGNAVRKMKDIITSW</sequence>
<feature type="binding site" evidence="4">
    <location>
        <position position="44"/>
    </location>
    <ligand>
        <name>1-deoxy-D-xylulose 5-phosphate</name>
        <dbReference type="ChEBI" id="CHEBI:57792"/>
    </ligand>
</feature>
<comment type="caution">
    <text evidence="6">The sequence shown here is derived from an EMBL/GenBank/DDBJ whole genome shotgun (WGS) entry which is preliminary data.</text>
</comment>
<comment type="subcellular location">
    <subcellularLocation>
        <location evidence="4">Cytoplasm</location>
    </subcellularLocation>
</comment>
<keyword evidence="2 4" id="KW-0808">Transferase</keyword>
<evidence type="ECO:0000256" key="4">
    <source>
        <dbReference type="HAMAP-Rule" id="MF_00279"/>
    </source>
</evidence>
<dbReference type="EMBL" id="LAOD01000020">
    <property type="protein sequence ID" value="KJV85824.1"/>
    <property type="molecule type" value="Genomic_DNA"/>
</dbReference>
<evidence type="ECO:0000313" key="6">
    <source>
        <dbReference type="EMBL" id="KJV85824.1"/>
    </source>
</evidence>
<dbReference type="SUPFAM" id="SSF63892">
    <property type="entry name" value="Pyridoxine 5'-phosphate synthase"/>
    <property type="match status" value="1"/>
</dbReference>
<dbReference type="EC" id="2.6.99.2" evidence="4 5"/>
<feature type="binding site" evidence="4">
    <location>
        <position position="99"/>
    </location>
    <ligand>
        <name>1-deoxy-D-xylulose 5-phosphate</name>
        <dbReference type="ChEBI" id="CHEBI:57792"/>
    </ligand>
</feature>
<dbReference type="InterPro" id="IPR036130">
    <property type="entry name" value="Pyridoxine-5'_phos_synth"/>
</dbReference>
<dbReference type="InterPro" id="IPR004569">
    <property type="entry name" value="PyrdxlP_synth_PdxJ"/>
</dbReference>
<dbReference type="NCBIfam" id="NF003627">
    <property type="entry name" value="PRK05265.1-5"/>
    <property type="match status" value="1"/>
</dbReference>
<keyword evidence="1 4" id="KW-0963">Cytoplasm</keyword>
<feature type="binding site" evidence="4">
    <location>
        <begin position="8"/>
        <end position="9"/>
    </location>
    <ligand>
        <name>1-deoxy-D-xylulose 5-phosphate</name>
        <dbReference type="ChEBI" id="CHEBI:57792"/>
    </ligand>
</feature>
<comment type="similarity">
    <text evidence="4">Belongs to the PNP synthase family.</text>
</comment>
<dbReference type="CDD" id="cd00003">
    <property type="entry name" value="PNPsynthase"/>
    <property type="match status" value="1"/>
</dbReference>
<feature type="site" description="Transition state stabilizer" evidence="4">
    <location>
        <position position="150"/>
    </location>
</feature>
<dbReference type="NCBIfam" id="NF003625">
    <property type="entry name" value="PRK05265.1-3"/>
    <property type="match status" value="1"/>
</dbReference>
<evidence type="ECO:0000256" key="5">
    <source>
        <dbReference type="NCBIfam" id="TIGR00559"/>
    </source>
</evidence>
<dbReference type="Pfam" id="PF03740">
    <property type="entry name" value="PdxJ"/>
    <property type="match status" value="1"/>
</dbReference>
<proteinExistence type="inferred from homology"/>
<feature type="binding site" evidence="4">
    <location>
        <begin position="208"/>
        <end position="209"/>
    </location>
    <ligand>
        <name>3-amino-2-oxopropyl phosphate</name>
        <dbReference type="ChEBI" id="CHEBI:57279"/>
    </ligand>
</feature>
<dbReference type="PANTHER" id="PTHR30456:SF0">
    <property type="entry name" value="PYRIDOXINE 5'-PHOSPHATE SYNTHASE"/>
    <property type="match status" value="1"/>
</dbReference>
<dbReference type="AlphaFoldDB" id="A0A0F3Q2Z2"/>
<feature type="binding site" evidence="4">
    <location>
        <position position="17"/>
    </location>
    <ligand>
        <name>3-amino-2-oxopropyl phosphate</name>
        <dbReference type="ChEBI" id="CHEBI:57279"/>
    </ligand>
</feature>
<keyword evidence="3 4" id="KW-0664">Pyridoxine biosynthesis</keyword>
<dbReference type="Proteomes" id="UP000033722">
    <property type="component" value="Unassembled WGS sequence"/>
</dbReference>
<dbReference type="GO" id="GO:0033856">
    <property type="term" value="F:pyridoxine 5'-phosphate synthase activity"/>
    <property type="evidence" value="ECO:0007669"/>
    <property type="project" value="UniProtKB-UniRule"/>
</dbReference>
<accession>A0A0F3Q2Z2</accession>
<feature type="active site" description="Proton acceptor" evidence="4">
    <location>
        <position position="69"/>
    </location>
</feature>
<feature type="binding site" evidence="4">
    <location>
        <position position="187"/>
    </location>
    <ligand>
        <name>3-amino-2-oxopropyl phosphate</name>
        <dbReference type="ChEBI" id="CHEBI:57279"/>
    </ligand>
</feature>
<comment type="subunit">
    <text evidence="4">Homooctamer; tetramer of dimers.</text>
</comment>
<evidence type="ECO:0000313" key="7">
    <source>
        <dbReference type="Proteomes" id="UP000033722"/>
    </source>
</evidence>
<dbReference type="GO" id="GO:0005829">
    <property type="term" value="C:cytosol"/>
    <property type="evidence" value="ECO:0007669"/>
    <property type="project" value="TreeGrafter"/>
</dbReference>
<dbReference type="UniPathway" id="UPA00244">
    <property type="reaction ID" value="UER00313"/>
</dbReference>